<keyword evidence="2 5" id="KW-0663">Pyridoxal phosphate</keyword>
<evidence type="ECO:0000256" key="1">
    <source>
        <dbReference type="ARBA" id="ARBA00001933"/>
    </source>
</evidence>
<protein>
    <submittedName>
        <fullName evidence="7">Decarboxylase</fullName>
    </submittedName>
</protein>
<comment type="similarity">
    <text evidence="4">Belongs to the group II decarboxylase family. Sphingosine-1-phosphate lyase subfamily.</text>
</comment>
<dbReference type="eggNOG" id="arCOG00027">
    <property type="taxonomic scope" value="Archaea"/>
</dbReference>
<accession>A0A0A7GJU0</accession>
<dbReference type="Gene3D" id="3.90.1150.10">
    <property type="entry name" value="Aspartate Aminotransferase, domain 1"/>
    <property type="match status" value="1"/>
</dbReference>
<keyword evidence="3 6" id="KW-0456">Lyase</keyword>
<dbReference type="Proteomes" id="UP000030624">
    <property type="component" value="Chromosome"/>
</dbReference>
<dbReference type="GO" id="GO:0019752">
    <property type="term" value="P:carboxylic acid metabolic process"/>
    <property type="evidence" value="ECO:0007669"/>
    <property type="project" value="InterPro"/>
</dbReference>
<evidence type="ECO:0000256" key="3">
    <source>
        <dbReference type="ARBA" id="ARBA00023239"/>
    </source>
</evidence>
<proteinExistence type="inferred from homology"/>
<dbReference type="GO" id="GO:0030170">
    <property type="term" value="F:pyridoxal phosphate binding"/>
    <property type="evidence" value="ECO:0007669"/>
    <property type="project" value="InterPro"/>
</dbReference>
<gene>
    <name evidence="7" type="ORF">GACE_2180</name>
</gene>
<feature type="modified residue" description="N6-(pyridoxal phosphate)lysine" evidence="5">
    <location>
        <position position="232"/>
    </location>
</feature>
<dbReference type="PANTHER" id="PTHR42735:SF6">
    <property type="entry name" value="SPHINGOSINE-1-PHOSPHATE LYASE 1"/>
    <property type="match status" value="1"/>
</dbReference>
<dbReference type="HOGENOM" id="CLU_028929_2_1_2"/>
<dbReference type="InterPro" id="IPR015424">
    <property type="entry name" value="PyrdxlP-dep_Trfase"/>
</dbReference>
<dbReference type="RefSeq" id="WP_048093323.1">
    <property type="nucleotide sequence ID" value="NZ_CP009552.1"/>
</dbReference>
<evidence type="ECO:0000256" key="2">
    <source>
        <dbReference type="ARBA" id="ARBA00022898"/>
    </source>
</evidence>
<dbReference type="EMBL" id="CP009552">
    <property type="protein sequence ID" value="AIY91201.1"/>
    <property type="molecule type" value="Genomic_DNA"/>
</dbReference>
<dbReference type="InterPro" id="IPR002129">
    <property type="entry name" value="PyrdxlP-dep_de-COase"/>
</dbReference>
<evidence type="ECO:0000256" key="6">
    <source>
        <dbReference type="RuleBase" id="RU000382"/>
    </source>
</evidence>
<evidence type="ECO:0000256" key="5">
    <source>
        <dbReference type="PIRSR" id="PIRSR602129-50"/>
    </source>
</evidence>
<dbReference type="Pfam" id="PF00282">
    <property type="entry name" value="Pyridoxal_deC"/>
    <property type="match status" value="1"/>
</dbReference>
<sequence length="452" mass="50727">MKELEELLSELDGMDIDPHSGKLFAYIYETGDERLRELALEVLKRFYNKNILDFTVFRSAIFFEREVINFCKTLLNADENAVGTFTYGGTESIMLAVLSARNYFRKRNGDKTPEMVVPFTIHPSFIKSAHYFGLKVRMVDIDENCKADVDAVNSAVNENTALIALSAPNWPYGTVDPVKAVAEIAEDSNVLLHVDACLGGFILPFFEKLGERVEKFDFRVEGVTSVSIDAHKYGYTPKGASSVIFRNAELKKHAIFVDTANPGYVFVNPAVLSSRSVGPLASAFAVMAYLGMEGYLNLARKILSARDKIYRGMRDLGFESVGPIESQVLSLYSESVDILGFMEGMRKRGWHFHLQRGVEKFGIKPNIHLTVSPVHDRTAEDFVRDAGEAVNERGSINAEELFKKIAEGKIQELLNEFREGKIDSSMAPLLLEQLDEEMANEIVKELVVGWYR</sequence>
<dbReference type="InterPro" id="IPR050477">
    <property type="entry name" value="GrpII_AminoAcid_Decarb"/>
</dbReference>
<evidence type="ECO:0000313" key="8">
    <source>
        <dbReference type="Proteomes" id="UP000030624"/>
    </source>
</evidence>
<dbReference type="AlphaFoldDB" id="A0A0A7GJU0"/>
<dbReference type="GO" id="GO:0016830">
    <property type="term" value="F:carbon-carbon lyase activity"/>
    <property type="evidence" value="ECO:0007669"/>
    <property type="project" value="InterPro"/>
</dbReference>
<dbReference type="KEGG" id="gac:GACE_2180"/>
<evidence type="ECO:0000313" key="7">
    <source>
        <dbReference type="EMBL" id="AIY91201.1"/>
    </source>
</evidence>
<evidence type="ECO:0000256" key="4">
    <source>
        <dbReference type="ARBA" id="ARBA00038302"/>
    </source>
</evidence>
<dbReference type="InterPro" id="IPR015421">
    <property type="entry name" value="PyrdxlP-dep_Trfase_major"/>
</dbReference>
<dbReference type="PANTHER" id="PTHR42735">
    <property type="match status" value="1"/>
</dbReference>
<name>A0A0A7GJU0_GEOAI</name>
<dbReference type="STRING" id="565033.GACE_2180"/>
<comment type="cofactor">
    <cofactor evidence="1 5 6">
        <name>pyridoxal 5'-phosphate</name>
        <dbReference type="ChEBI" id="CHEBI:597326"/>
    </cofactor>
</comment>
<dbReference type="InterPro" id="IPR015422">
    <property type="entry name" value="PyrdxlP-dep_Trfase_small"/>
</dbReference>
<reference evidence="7 8" key="1">
    <citation type="journal article" date="2015" name="Appl. Environ. Microbiol.">
        <title>The Geoglobus acetivorans genome: Fe(III) reduction, acetate utilization, autotrophic growth, and degradation of aromatic compounds in a hyperthermophilic archaeon.</title>
        <authorList>
            <person name="Mardanov A.V."/>
            <person name="Slododkina G.B."/>
            <person name="Slobodkin A.I."/>
            <person name="Beletsky A.V."/>
            <person name="Gavrilov S.N."/>
            <person name="Kublanov I.V."/>
            <person name="Bonch-Osmolovskaya E.A."/>
            <person name="Skryabin K.G."/>
            <person name="Ravin N.V."/>
        </authorList>
    </citation>
    <scope>NUCLEOTIDE SEQUENCE [LARGE SCALE GENOMIC DNA]</scope>
    <source>
        <strain evidence="7 8">SBH6</strain>
    </source>
</reference>
<organism evidence="7 8">
    <name type="scientific">Geoglobus acetivorans</name>
    <dbReference type="NCBI Taxonomy" id="565033"/>
    <lineage>
        <taxon>Archaea</taxon>
        <taxon>Methanobacteriati</taxon>
        <taxon>Methanobacteriota</taxon>
        <taxon>Archaeoglobi</taxon>
        <taxon>Archaeoglobales</taxon>
        <taxon>Archaeoglobaceae</taxon>
        <taxon>Geoglobus</taxon>
    </lineage>
</organism>
<dbReference type="GeneID" id="24798743"/>
<dbReference type="SUPFAM" id="SSF53383">
    <property type="entry name" value="PLP-dependent transferases"/>
    <property type="match status" value="1"/>
</dbReference>
<dbReference type="Gene3D" id="3.40.640.10">
    <property type="entry name" value="Type I PLP-dependent aspartate aminotransferase-like (Major domain)"/>
    <property type="match status" value="1"/>
</dbReference>